<dbReference type="AlphaFoldDB" id="A0A8H6Z062"/>
<dbReference type="OrthoDB" id="3058001at2759"/>
<organism evidence="2 3">
    <name type="scientific">Mycena venus</name>
    <dbReference type="NCBI Taxonomy" id="2733690"/>
    <lineage>
        <taxon>Eukaryota</taxon>
        <taxon>Fungi</taxon>
        <taxon>Dikarya</taxon>
        <taxon>Basidiomycota</taxon>
        <taxon>Agaricomycotina</taxon>
        <taxon>Agaricomycetes</taxon>
        <taxon>Agaricomycetidae</taxon>
        <taxon>Agaricales</taxon>
        <taxon>Marasmiineae</taxon>
        <taxon>Mycenaceae</taxon>
        <taxon>Mycena</taxon>
    </lineage>
</organism>
<dbReference type="Proteomes" id="UP000620124">
    <property type="component" value="Unassembled WGS sequence"/>
</dbReference>
<name>A0A8H6Z062_9AGAR</name>
<keyword evidence="1" id="KW-0472">Membrane</keyword>
<feature type="transmembrane region" description="Helical" evidence="1">
    <location>
        <begin position="209"/>
        <end position="234"/>
    </location>
</feature>
<feature type="transmembrane region" description="Helical" evidence="1">
    <location>
        <begin position="87"/>
        <end position="107"/>
    </location>
</feature>
<keyword evidence="1" id="KW-1133">Transmembrane helix</keyword>
<gene>
    <name evidence="2" type="ORF">MVEN_00179700</name>
</gene>
<evidence type="ECO:0000313" key="2">
    <source>
        <dbReference type="EMBL" id="KAF7368564.1"/>
    </source>
</evidence>
<evidence type="ECO:0000313" key="3">
    <source>
        <dbReference type="Proteomes" id="UP000620124"/>
    </source>
</evidence>
<feature type="transmembrane region" description="Helical" evidence="1">
    <location>
        <begin position="171"/>
        <end position="189"/>
    </location>
</feature>
<evidence type="ECO:0008006" key="4">
    <source>
        <dbReference type="Google" id="ProtNLM"/>
    </source>
</evidence>
<sequence length="401" mass="43989">MSATTKPMAQELPRSNTLPLEQMDLGQMSIAHAHAYGGGSSSAGTQNFTSSPAPDLEPAAKITIGDMFSTLISAGNVSDQKVTAMDILSRAWAILQILFLGLLLLLLNSKSGSTGDADDITDDTAPPPVVPSPRPRVKITAWRILNTSVLLILGTYKAVSTYLGQTMAPTDLDWTIGVVWALISYWVSILEQEAPSVAPWFFTTDLSRLVRFGVAGFFILLFVGIYWAVIYGMMAFLFSHPCHWTVLLAISVGIAGVLVLMLIGLAALALSMTYGAQLRNFFNDLRVPRFYKGLFRSSDWPLPSVVKICSFMAIIWLSPIGVTFTLATRPRGLNFESEVINMFVLSVAIPCATIYSIVVIFIGKGLLSMFLRLTRSTYIGLRNLFRKVYRQVREVVNDSPI</sequence>
<keyword evidence="3" id="KW-1185">Reference proteome</keyword>
<dbReference type="EMBL" id="JACAZI010000002">
    <property type="protein sequence ID" value="KAF7368564.1"/>
    <property type="molecule type" value="Genomic_DNA"/>
</dbReference>
<reference evidence="2" key="1">
    <citation type="submission" date="2020-05" db="EMBL/GenBank/DDBJ databases">
        <title>Mycena genomes resolve the evolution of fungal bioluminescence.</title>
        <authorList>
            <person name="Tsai I.J."/>
        </authorList>
    </citation>
    <scope>NUCLEOTIDE SEQUENCE</scope>
    <source>
        <strain evidence="2">CCC161011</strain>
    </source>
</reference>
<comment type="caution">
    <text evidence="2">The sequence shown here is derived from an EMBL/GenBank/DDBJ whole genome shotgun (WGS) entry which is preliminary data.</text>
</comment>
<feature type="transmembrane region" description="Helical" evidence="1">
    <location>
        <begin position="305"/>
        <end position="327"/>
    </location>
</feature>
<keyword evidence="1" id="KW-0812">Transmembrane</keyword>
<feature type="transmembrane region" description="Helical" evidence="1">
    <location>
        <begin position="339"/>
        <end position="363"/>
    </location>
</feature>
<feature type="transmembrane region" description="Helical" evidence="1">
    <location>
        <begin position="246"/>
        <end position="270"/>
    </location>
</feature>
<protein>
    <recommendedName>
        <fullName evidence="4">Transmembrane protein</fullName>
    </recommendedName>
</protein>
<proteinExistence type="predicted"/>
<accession>A0A8H6Z062</accession>
<evidence type="ECO:0000256" key="1">
    <source>
        <dbReference type="SAM" id="Phobius"/>
    </source>
</evidence>